<dbReference type="EMBL" id="VTPY01000006">
    <property type="protein sequence ID" value="KAA0010751.1"/>
    <property type="molecule type" value="Genomic_DNA"/>
</dbReference>
<dbReference type="RefSeq" id="WP_149329388.1">
    <property type="nucleotide sequence ID" value="NZ_VTPY01000006.1"/>
</dbReference>
<dbReference type="AlphaFoldDB" id="A0A7V7G0T7"/>
<proteinExistence type="predicted"/>
<comment type="caution">
    <text evidence="1">The sequence shown here is derived from an EMBL/GenBank/DDBJ whole genome shotgun (WGS) entry which is preliminary data.</text>
</comment>
<reference evidence="1 2" key="1">
    <citation type="submission" date="2019-08" db="EMBL/GenBank/DDBJ databases">
        <title>Bioinformatics analysis of the strain L3 and L5.</title>
        <authorList>
            <person name="Li X."/>
        </authorList>
    </citation>
    <scope>NUCLEOTIDE SEQUENCE [LARGE SCALE GENOMIC DNA]</scope>
    <source>
        <strain evidence="1 2">L5</strain>
    </source>
</reference>
<protein>
    <submittedName>
        <fullName evidence="1">Uncharacterized protein</fullName>
    </submittedName>
</protein>
<keyword evidence="2" id="KW-1185">Reference proteome</keyword>
<name>A0A7V7G0T7_9GAMM</name>
<evidence type="ECO:0000313" key="1">
    <source>
        <dbReference type="EMBL" id="KAA0010751.1"/>
    </source>
</evidence>
<accession>A0A7V7G0T7</accession>
<organism evidence="1 2">
    <name type="scientific">Billgrantia pellis</name>
    <dbReference type="NCBI Taxonomy" id="2606936"/>
    <lineage>
        <taxon>Bacteria</taxon>
        <taxon>Pseudomonadati</taxon>
        <taxon>Pseudomonadota</taxon>
        <taxon>Gammaproteobacteria</taxon>
        <taxon>Oceanospirillales</taxon>
        <taxon>Halomonadaceae</taxon>
        <taxon>Billgrantia</taxon>
    </lineage>
</organism>
<gene>
    <name evidence="1" type="ORF">F0A17_16165</name>
</gene>
<sequence length="424" mass="49155">MEAKHRLFNNTFGPAGPICFNACVGDNGFQDIDSYAVGYVEASTLMLDKVLSREEVGKVDILVFPIVFCIRHAVELYVKSAIKKLDKIRENNAAREYKISAHHDIGQLWAFYREQSSITDKRLEELNNRLDPYIRDISEIDPTGQTFRYSHDAREEKHLTKTPVINLLNLKRRTIEIKALLEELYFLCSTLIEEYSLGTHTNNLSREDICEISKRLPNKGLWRTEELRATKDELKREFGISGRELSKAIDIIKDHFQFSKNIDIENKLEFLCEADVSAFFEAWIGYHEQNIGASKPGFVDISAREILRSNKREKEYVEKCISDIDRKSLAEIISLYEFGRDALWNKYSENYKKILELESERIEQEFTQGRGYEHVDHYMAKTNAVDAILRSLITLRQDALLESVYHENGFACKVLRSLTDRATI</sequence>
<dbReference type="Proteomes" id="UP000486760">
    <property type="component" value="Unassembled WGS sequence"/>
</dbReference>
<evidence type="ECO:0000313" key="2">
    <source>
        <dbReference type="Proteomes" id="UP000486760"/>
    </source>
</evidence>